<evidence type="ECO:0000313" key="1">
    <source>
        <dbReference type="EMBL" id="KLT91385.1"/>
    </source>
</evidence>
<proteinExistence type="predicted"/>
<dbReference type="EMBL" id="JPHZ01000007">
    <property type="protein sequence ID" value="KLT91385.1"/>
    <property type="molecule type" value="Genomic_DNA"/>
</dbReference>
<comment type="caution">
    <text evidence="1">The sequence shown here is derived from an EMBL/GenBank/DDBJ whole genome shotgun (WGS) entry which is preliminary data.</text>
</comment>
<accession>A0A0J1AAT9</accession>
<name>A0A0J1AAT9_ACIBA</name>
<gene>
    <name evidence="1" type="ORF">T630_2256</name>
</gene>
<dbReference type="InterPro" id="IPR013321">
    <property type="entry name" value="Arc_rbn_hlx_hlx"/>
</dbReference>
<organism evidence="1 2">
    <name type="scientific">Acinetobacter baumannii MRSN 3527</name>
    <dbReference type="NCBI Taxonomy" id="1409923"/>
    <lineage>
        <taxon>Bacteria</taxon>
        <taxon>Pseudomonadati</taxon>
        <taxon>Pseudomonadota</taxon>
        <taxon>Gammaproteobacteria</taxon>
        <taxon>Moraxellales</taxon>
        <taxon>Moraxellaceae</taxon>
        <taxon>Acinetobacter</taxon>
        <taxon>Acinetobacter calcoaceticus/baumannii complex</taxon>
    </lineage>
</organism>
<dbReference type="AlphaFoldDB" id="A0A0J1AAT9"/>
<reference evidence="1 2" key="1">
    <citation type="submission" date="2014-07" db="EMBL/GenBank/DDBJ databases">
        <authorList>
            <person name="Harkins D.M."/>
            <person name="Lesho E."/>
            <person name="Waterman P.E."/>
            <person name="Chan A."/>
            <person name="Fouts D.E."/>
        </authorList>
    </citation>
    <scope>NUCLEOTIDE SEQUENCE [LARGE SCALE GENOMIC DNA]</scope>
    <source>
        <strain evidence="1 2">MRSN 3527</strain>
    </source>
</reference>
<sequence>MFEKKRIQNQDEWKRTQIRIPQYQYDAIVDYAEKNNLSLNAAMLDLMEKGFISEGYISDLSKLSNQRKILELSLRRFLPHTNTQNVAFHEQDNYLAVRGTHGNTTENCINLIEYIKMPECIQVLLFATHNKPTPGFSRDDGPETNLPLMGAIVLVELEEFNAYVIFDGLFLTAQRYPRYREVKEVLDAAVTSDKAYFINIPVPFTSSWGPVGAVDQLIHLPREKLTSESRRNYFNLLCNLTEKQYEDLYRS</sequence>
<dbReference type="Proteomes" id="UP000036122">
    <property type="component" value="Unassembled WGS sequence"/>
</dbReference>
<protein>
    <submittedName>
        <fullName evidence="1">Uncharacterized protein</fullName>
    </submittedName>
</protein>
<dbReference type="Gene3D" id="1.10.1220.10">
    <property type="entry name" value="Met repressor-like"/>
    <property type="match status" value="1"/>
</dbReference>
<dbReference type="RefSeq" id="WP_017284679.1">
    <property type="nucleotide sequence ID" value="NZ_JPHZ01000007.1"/>
</dbReference>
<evidence type="ECO:0000313" key="2">
    <source>
        <dbReference type="Proteomes" id="UP000036122"/>
    </source>
</evidence>
<dbReference type="GO" id="GO:0006355">
    <property type="term" value="P:regulation of DNA-templated transcription"/>
    <property type="evidence" value="ECO:0007669"/>
    <property type="project" value="InterPro"/>
</dbReference>
<dbReference type="PATRIC" id="fig|1409923.3.peg.414"/>